<name>A0A9P6B6Q4_9AGAM</name>
<dbReference type="EMBL" id="MU128924">
    <property type="protein sequence ID" value="KAF9518549.1"/>
    <property type="molecule type" value="Genomic_DNA"/>
</dbReference>
<keyword evidence="3" id="KW-1185">Reference proteome</keyword>
<feature type="compositionally biased region" description="Basic and acidic residues" evidence="1">
    <location>
        <begin position="58"/>
        <end position="114"/>
    </location>
</feature>
<dbReference type="AlphaFoldDB" id="A0A9P6B6Q4"/>
<evidence type="ECO:0000313" key="3">
    <source>
        <dbReference type="Proteomes" id="UP000886523"/>
    </source>
</evidence>
<evidence type="ECO:0000313" key="2">
    <source>
        <dbReference type="EMBL" id="KAF9518549.1"/>
    </source>
</evidence>
<accession>A0A9P6B6Q4</accession>
<reference evidence="2" key="1">
    <citation type="journal article" date="2020" name="Nat. Commun.">
        <title>Large-scale genome sequencing of mycorrhizal fungi provides insights into the early evolution of symbiotic traits.</title>
        <authorList>
            <person name="Miyauchi S."/>
            <person name="Kiss E."/>
            <person name="Kuo A."/>
            <person name="Drula E."/>
            <person name="Kohler A."/>
            <person name="Sanchez-Garcia M."/>
            <person name="Morin E."/>
            <person name="Andreopoulos B."/>
            <person name="Barry K.W."/>
            <person name="Bonito G."/>
            <person name="Buee M."/>
            <person name="Carver A."/>
            <person name="Chen C."/>
            <person name="Cichocki N."/>
            <person name="Clum A."/>
            <person name="Culley D."/>
            <person name="Crous P.W."/>
            <person name="Fauchery L."/>
            <person name="Girlanda M."/>
            <person name="Hayes R.D."/>
            <person name="Keri Z."/>
            <person name="LaButti K."/>
            <person name="Lipzen A."/>
            <person name="Lombard V."/>
            <person name="Magnuson J."/>
            <person name="Maillard F."/>
            <person name="Murat C."/>
            <person name="Nolan M."/>
            <person name="Ohm R.A."/>
            <person name="Pangilinan J."/>
            <person name="Pereira M.F."/>
            <person name="Perotto S."/>
            <person name="Peter M."/>
            <person name="Pfister S."/>
            <person name="Riley R."/>
            <person name="Sitrit Y."/>
            <person name="Stielow J.B."/>
            <person name="Szollosi G."/>
            <person name="Zifcakova L."/>
            <person name="Stursova M."/>
            <person name="Spatafora J.W."/>
            <person name="Tedersoo L."/>
            <person name="Vaario L.M."/>
            <person name="Yamada A."/>
            <person name="Yan M."/>
            <person name="Wang P."/>
            <person name="Xu J."/>
            <person name="Bruns T."/>
            <person name="Baldrian P."/>
            <person name="Vilgalys R."/>
            <person name="Dunand C."/>
            <person name="Henrissat B."/>
            <person name="Grigoriev I.V."/>
            <person name="Hibbett D."/>
            <person name="Nagy L.G."/>
            <person name="Martin F.M."/>
        </authorList>
    </citation>
    <scope>NUCLEOTIDE SEQUENCE</scope>
    <source>
        <strain evidence="2">UP504</strain>
    </source>
</reference>
<dbReference type="Proteomes" id="UP000886523">
    <property type="component" value="Unassembled WGS sequence"/>
</dbReference>
<feature type="compositionally biased region" description="Polar residues" evidence="1">
    <location>
        <begin position="191"/>
        <end position="200"/>
    </location>
</feature>
<protein>
    <submittedName>
        <fullName evidence="2">Uncharacterized protein</fullName>
    </submittedName>
</protein>
<feature type="compositionally biased region" description="Pro residues" evidence="1">
    <location>
        <begin position="178"/>
        <end position="187"/>
    </location>
</feature>
<evidence type="ECO:0000256" key="1">
    <source>
        <dbReference type="SAM" id="MobiDB-lite"/>
    </source>
</evidence>
<feature type="compositionally biased region" description="Low complexity" evidence="1">
    <location>
        <begin position="133"/>
        <end position="152"/>
    </location>
</feature>
<sequence>MPMPYYPPVSFDSTPDQFHRRRVMPPTHGNNPDGLSLTSLAPKGHPPPVLLAPAGRRLVREQEERLEQERLEREEQEERERLEREQEERLEQERLEQERLEQERLEQEREQQEREDADSYSPPSPHLREKASSLRSASGADSSQSSPSGSPRKPAADEGLQLNVSTLARPTSSTQPNPNSPPVPLPPVQRAVNSDANSHSPPSPHVPMNIVVESMVSMTDPPQSSPSRRLASPLSPADDAPPLNFSVPPPLDVSMPLAPGSQP</sequence>
<comment type="caution">
    <text evidence="2">The sequence shown here is derived from an EMBL/GenBank/DDBJ whole genome shotgun (WGS) entry which is preliminary data.</text>
</comment>
<feature type="compositionally biased region" description="Low complexity" evidence="1">
    <location>
        <begin position="221"/>
        <end position="243"/>
    </location>
</feature>
<proteinExistence type="predicted"/>
<gene>
    <name evidence="2" type="ORF">BS47DRAFT_1338239</name>
</gene>
<feature type="region of interest" description="Disordered" evidence="1">
    <location>
        <begin position="1"/>
        <end position="263"/>
    </location>
</feature>
<organism evidence="2 3">
    <name type="scientific">Hydnum rufescens UP504</name>
    <dbReference type="NCBI Taxonomy" id="1448309"/>
    <lineage>
        <taxon>Eukaryota</taxon>
        <taxon>Fungi</taxon>
        <taxon>Dikarya</taxon>
        <taxon>Basidiomycota</taxon>
        <taxon>Agaricomycotina</taxon>
        <taxon>Agaricomycetes</taxon>
        <taxon>Cantharellales</taxon>
        <taxon>Hydnaceae</taxon>
        <taxon>Hydnum</taxon>
    </lineage>
</organism>